<comment type="caution">
    <text evidence="1">The sequence shown here is derived from an EMBL/GenBank/DDBJ whole genome shotgun (WGS) entry which is preliminary data.</text>
</comment>
<dbReference type="Proteomes" id="UP000076587">
    <property type="component" value="Unassembled WGS sequence"/>
</dbReference>
<sequence length="39" mass="4240">MTTQFNFDDAVKALQSGKKLNGKDGVLTDLIKQLTESAL</sequence>
<proteinExistence type="predicted"/>
<reference evidence="1 2" key="1">
    <citation type="submission" date="2013-07" db="EMBL/GenBank/DDBJ databases">
        <title>Comparative Genomic and Metabolomic Analysis of Twelve Strains of Pseudoalteromonas luteoviolacea.</title>
        <authorList>
            <person name="Vynne N.G."/>
            <person name="Mansson M."/>
            <person name="Gram L."/>
        </authorList>
    </citation>
    <scope>NUCLEOTIDE SEQUENCE [LARGE SCALE GENOMIC DNA]</scope>
    <source>
        <strain evidence="1 2">NCIMB 1942</strain>
    </source>
</reference>
<dbReference type="AlphaFoldDB" id="A0A167BZ06"/>
<feature type="non-terminal residue" evidence="1">
    <location>
        <position position="39"/>
    </location>
</feature>
<evidence type="ECO:0000313" key="1">
    <source>
        <dbReference type="EMBL" id="KZN47056.1"/>
    </source>
</evidence>
<accession>A0A167BZ06</accession>
<evidence type="ECO:0000313" key="2">
    <source>
        <dbReference type="Proteomes" id="UP000076587"/>
    </source>
</evidence>
<name>A0A167BZ06_9GAMM</name>
<protein>
    <submittedName>
        <fullName evidence="1">Uncharacterized protein</fullName>
    </submittedName>
</protein>
<gene>
    <name evidence="1" type="ORF">N482_02230</name>
</gene>
<dbReference type="EMBL" id="AUXT01000161">
    <property type="protein sequence ID" value="KZN47056.1"/>
    <property type="molecule type" value="Genomic_DNA"/>
</dbReference>
<organism evidence="1 2">
    <name type="scientific">Pseudoalteromonas luteoviolacea NCIMB 1942</name>
    <dbReference type="NCBI Taxonomy" id="1365253"/>
    <lineage>
        <taxon>Bacteria</taxon>
        <taxon>Pseudomonadati</taxon>
        <taxon>Pseudomonadota</taxon>
        <taxon>Gammaproteobacteria</taxon>
        <taxon>Alteromonadales</taxon>
        <taxon>Pseudoalteromonadaceae</taxon>
        <taxon>Pseudoalteromonas</taxon>
    </lineage>
</organism>